<feature type="chain" id="PRO_5004060006" evidence="1">
    <location>
        <begin position="24"/>
        <end position="241"/>
    </location>
</feature>
<dbReference type="HOGENOM" id="CLU_1150100_0_0_7"/>
<name>M4V741_9BACT</name>
<dbReference type="AlphaFoldDB" id="M4V741"/>
<evidence type="ECO:0000313" key="3">
    <source>
        <dbReference type="Proteomes" id="UP000012040"/>
    </source>
</evidence>
<dbReference type="EMBL" id="CP003537">
    <property type="protein sequence ID" value="AGH94255.1"/>
    <property type="molecule type" value="Genomic_DNA"/>
</dbReference>
<keyword evidence="3" id="KW-1185">Reference proteome</keyword>
<evidence type="ECO:0000256" key="1">
    <source>
        <dbReference type="SAM" id="SignalP"/>
    </source>
</evidence>
<gene>
    <name evidence="2" type="ORF">A11Q_35</name>
</gene>
<evidence type="ECO:0000313" key="2">
    <source>
        <dbReference type="EMBL" id="AGH94255.1"/>
    </source>
</evidence>
<dbReference type="Proteomes" id="UP000012040">
    <property type="component" value="Chromosome"/>
</dbReference>
<dbReference type="STRING" id="1184267.A11Q_35"/>
<reference evidence="2 3" key="1">
    <citation type="journal article" date="2013" name="ISME J.">
        <title>By their genes ye shall know them: genomic signatures of predatory bacteria.</title>
        <authorList>
            <person name="Pasternak Z."/>
            <person name="Pietrokovski S."/>
            <person name="Rotem O."/>
            <person name="Gophna U."/>
            <person name="Lurie-Weinberger M.N."/>
            <person name="Jurkevitch E."/>
        </authorList>
    </citation>
    <scope>NUCLEOTIDE SEQUENCE [LARGE SCALE GENOMIC DNA]</scope>
    <source>
        <strain evidence="2 3">JSS</strain>
    </source>
</reference>
<proteinExistence type="predicted"/>
<keyword evidence="1" id="KW-0732">Signal</keyword>
<protein>
    <submittedName>
        <fullName evidence="2">Uncharacterized protein</fullName>
    </submittedName>
</protein>
<dbReference type="KEGG" id="bex:A11Q_35"/>
<sequence length="241" mass="27236">MSGVRVKILILSLLSVFSMSVAARGNSGGSGATTVGDGGHVVVCYDNSQSKKEVQLLDLFEMEALGYPTTFALGNAQVPLANKVWMGMTRLQSHLGLSNAEVDEMVYAADRFMRFPYDPWETGMRSFFGYFLQAKPVEVRRSVFDEMERRGCRLEVAVIRPDLDAERASTENYKSICSRSFAGFHYCFLMNTDLIRKMDKDQKACLIIHEVLRFLPKEKKIQSERALRRHTYYACTGQLAV</sequence>
<organism evidence="2 3">
    <name type="scientific">Pseudobdellovibrio exovorus JSS</name>
    <dbReference type="NCBI Taxonomy" id="1184267"/>
    <lineage>
        <taxon>Bacteria</taxon>
        <taxon>Pseudomonadati</taxon>
        <taxon>Bdellovibrionota</taxon>
        <taxon>Bdellovibrionia</taxon>
        <taxon>Bdellovibrionales</taxon>
        <taxon>Pseudobdellovibrionaceae</taxon>
        <taxon>Pseudobdellovibrio</taxon>
    </lineage>
</organism>
<feature type="signal peptide" evidence="1">
    <location>
        <begin position="1"/>
        <end position="23"/>
    </location>
</feature>
<accession>M4V741</accession>
<dbReference type="PATRIC" id="fig|1184267.3.peg.37"/>